<dbReference type="Pfam" id="PF00400">
    <property type="entry name" value="WD40"/>
    <property type="match status" value="7"/>
</dbReference>
<dbReference type="PANTHER" id="PTHR19879">
    <property type="entry name" value="TRANSCRIPTION INITIATION FACTOR TFIID"/>
    <property type="match status" value="1"/>
</dbReference>
<protein>
    <recommendedName>
        <fullName evidence="5">Anaphase-promoting complex subunit 4 WD40 domain-containing protein</fullName>
    </recommendedName>
</protein>
<dbReference type="PROSITE" id="PS50294">
    <property type="entry name" value="WD_REPEATS_REGION"/>
    <property type="match status" value="2"/>
</dbReference>
<feature type="region of interest" description="Disordered" evidence="2">
    <location>
        <begin position="1"/>
        <end position="26"/>
    </location>
</feature>
<evidence type="ECO:0000256" key="1">
    <source>
        <dbReference type="PROSITE-ProRule" id="PRU00221"/>
    </source>
</evidence>
<evidence type="ECO:0000313" key="3">
    <source>
        <dbReference type="EMBL" id="KIK92333.1"/>
    </source>
</evidence>
<name>A0A0D0DLS3_9AGAM</name>
<evidence type="ECO:0000313" key="4">
    <source>
        <dbReference type="Proteomes" id="UP000054538"/>
    </source>
</evidence>
<dbReference type="HOGENOM" id="CLU_000288_57_33_1"/>
<dbReference type="PANTHER" id="PTHR19879:SF9">
    <property type="entry name" value="TRANSCRIPTION INITIATION FACTOR TFIID SUBUNIT 5"/>
    <property type="match status" value="1"/>
</dbReference>
<dbReference type="SMART" id="SM00320">
    <property type="entry name" value="WD40"/>
    <property type="match status" value="7"/>
</dbReference>
<dbReference type="OrthoDB" id="2682234at2759"/>
<feature type="repeat" description="WD" evidence="1">
    <location>
        <begin position="241"/>
        <end position="275"/>
    </location>
</feature>
<dbReference type="InterPro" id="IPR015943">
    <property type="entry name" value="WD40/YVTN_repeat-like_dom_sf"/>
</dbReference>
<accession>A0A0D0DLS3</accession>
<dbReference type="PROSITE" id="PS50082">
    <property type="entry name" value="WD_REPEATS_2"/>
    <property type="match status" value="4"/>
</dbReference>
<dbReference type="Gene3D" id="2.130.10.10">
    <property type="entry name" value="YVTN repeat-like/Quinoprotein amine dehydrogenase"/>
    <property type="match status" value="3"/>
</dbReference>
<evidence type="ECO:0000256" key="2">
    <source>
        <dbReference type="SAM" id="MobiDB-lite"/>
    </source>
</evidence>
<proteinExistence type="predicted"/>
<feature type="region of interest" description="Disordered" evidence="2">
    <location>
        <begin position="375"/>
        <end position="445"/>
    </location>
</feature>
<organism evidence="3 4">
    <name type="scientific">Paxillus rubicundulus Ve08.2h10</name>
    <dbReference type="NCBI Taxonomy" id="930991"/>
    <lineage>
        <taxon>Eukaryota</taxon>
        <taxon>Fungi</taxon>
        <taxon>Dikarya</taxon>
        <taxon>Basidiomycota</taxon>
        <taxon>Agaricomycotina</taxon>
        <taxon>Agaricomycetes</taxon>
        <taxon>Agaricomycetidae</taxon>
        <taxon>Boletales</taxon>
        <taxon>Paxilineae</taxon>
        <taxon>Paxillaceae</taxon>
        <taxon>Paxillus</taxon>
    </lineage>
</organism>
<feature type="repeat" description="WD" evidence="1">
    <location>
        <begin position="67"/>
        <end position="108"/>
    </location>
</feature>
<sequence length="445" mass="48264">MSPLDMASRHSFHRSSVPAVRSSTPAGQTNTIWSSVAFLPDGNAISGSYDGCVRVWRAKEGHQVRSAMNEGGRVAALAVSSDGQWIAAGGEKTTITIWNAATEAKAATLKGHKDSIRSLAFSSDSTRLLSGSCDKTVVVWSAKTGKPLIGPLSGHAYSVGCARFSPNDDEIASCDSRDIRIHNSYYGHLVIAIHAKATSLAWAPSDGQRLVVGCTDGFIKVFNPQTGALLAQWEGHSRQLVHSILVSPNTEFIASGSWRDKVRLWDVRTYKEIATTVQHCNDVNSVAISPDSSNLAVGVMDNEVRFWNFKGIVSPTLLDLKNVPTTSNNAPPVPRLQVSTHPLHRHFHQENNALKPVSYPPLREAQDSIKHVDNDKHPIQKDHSEEANTTLQTRRNVSEPAQKEVTSAEVHCSEPEPPPVPPKIVNEDGKGSDPRPSVSTSFVCS</sequence>
<reference evidence="3 4" key="1">
    <citation type="submission" date="2014-04" db="EMBL/GenBank/DDBJ databases">
        <authorList>
            <consortium name="DOE Joint Genome Institute"/>
            <person name="Kuo A."/>
            <person name="Kohler A."/>
            <person name="Jargeat P."/>
            <person name="Nagy L.G."/>
            <person name="Floudas D."/>
            <person name="Copeland A."/>
            <person name="Barry K.W."/>
            <person name="Cichocki N."/>
            <person name="Veneault-Fourrey C."/>
            <person name="LaButti K."/>
            <person name="Lindquist E.A."/>
            <person name="Lipzen A."/>
            <person name="Lundell T."/>
            <person name="Morin E."/>
            <person name="Murat C."/>
            <person name="Sun H."/>
            <person name="Tunlid A."/>
            <person name="Henrissat B."/>
            <person name="Grigoriev I.V."/>
            <person name="Hibbett D.S."/>
            <person name="Martin F."/>
            <person name="Nordberg H.P."/>
            <person name="Cantor M.N."/>
            <person name="Hua S.X."/>
        </authorList>
    </citation>
    <scope>NUCLEOTIDE SEQUENCE [LARGE SCALE GENOMIC DNA]</scope>
    <source>
        <strain evidence="3 4">Ve08.2h10</strain>
    </source>
</reference>
<dbReference type="CDD" id="cd00200">
    <property type="entry name" value="WD40"/>
    <property type="match status" value="1"/>
</dbReference>
<evidence type="ECO:0008006" key="5">
    <source>
        <dbReference type="Google" id="ProtNLM"/>
    </source>
</evidence>
<dbReference type="InterPro" id="IPR001680">
    <property type="entry name" value="WD40_rpt"/>
</dbReference>
<feature type="compositionally biased region" description="Basic and acidic residues" evidence="2">
    <location>
        <begin position="375"/>
        <end position="386"/>
    </location>
</feature>
<dbReference type="EMBL" id="KN825290">
    <property type="protein sequence ID" value="KIK92333.1"/>
    <property type="molecule type" value="Genomic_DNA"/>
</dbReference>
<dbReference type="InParanoid" id="A0A0D0DLS3"/>
<dbReference type="STRING" id="930991.A0A0D0DLS3"/>
<dbReference type="Proteomes" id="UP000054538">
    <property type="component" value="Unassembled WGS sequence"/>
</dbReference>
<keyword evidence="1" id="KW-0853">WD repeat</keyword>
<gene>
    <name evidence="3" type="ORF">PAXRUDRAFT_580925</name>
</gene>
<dbReference type="SUPFAM" id="SSF50978">
    <property type="entry name" value="WD40 repeat-like"/>
    <property type="match status" value="1"/>
</dbReference>
<dbReference type="AlphaFoldDB" id="A0A0D0DLS3"/>
<reference evidence="4" key="2">
    <citation type="submission" date="2015-01" db="EMBL/GenBank/DDBJ databases">
        <title>Evolutionary Origins and Diversification of the Mycorrhizal Mutualists.</title>
        <authorList>
            <consortium name="DOE Joint Genome Institute"/>
            <consortium name="Mycorrhizal Genomics Consortium"/>
            <person name="Kohler A."/>
            <person name="Kuo A."/>
            <person name="Nagy L.G."/>
            <person name="Floudas D."/>
            <person name="Copeland A."/>
            <person name="Barry K.W."/>
            <person name="Cichocki N."/>
            <person name="Veneault-Fourrey C."/>
            <person name="LaButti K."/>
            <person name="Lindquist E.A."/>
            <person name="Lipzen A."/>
            <person name="Lundell T."/>
            <person name="Morin E."/>
            <person name="Murat C."/>
            <person name="Riley R."/>
            <person name="Ohm R."/>
            <person name="Sun H."/>
            <person name="Tunlid A."/>
            <person name="Henrissat B."/>
            <person name="Grigoriev I.V."/>
            <person name="Hibbett D.S."/>
            <person name="Martin F."/>
        </authorList>
    </citation>
    <scope>NUCLEOTIDE SEQUENCE [LARGE SCALE GENOMIC DNA]</scope>
    <source>
        <strain evidence="4">Ve08.2h10</strain>
    </source>
</reference>
<feature type="repeat" description="WD" evidence="1">
    <location>
        <begin position="276"/>
        <end position="310"/>
    </location>
</feature>
<keyword evidence="4" id="KW-1185">Reference proteome</keyword>
<dbReference type="InterPro" id="IPR036322">
    <property type="entry name" value="WD40_repeat_dom_sf"/>
</dbReference>
<feature type="repeat" description="WD" evidence="1">
    <location>
        <begin position="109"/>
        <end position="150"/>
    </location>
</feature>